<evidence type="ECO:0000313" key="2">
    <source>
        <dbReference type="Proteomes" id="UP000826661"/>
    </source>
</evidence>
<evidence type="ECO:0000313" key="1">
    <source>
        <dbReference type="EMBL" id="QYS93388.1"/>
    </source>
</evidence>
<name>A0A8G0L2H6_9HYPO</name>
<gene>
    <name evidence="1" type="ORF">H0G86_000767</name>
</gene>
<protein>
    <submittedName>
        <fullName evidence="1">Uncharacterized protein</fullName>
    </submittedName>
</protein>
<organism evidence="1 2">
    <name type="scientific">Trichoderma simmonsii</name>
    <dbReference type="NCBI Taxonomy" id="1491479"/>
    <lineage>
        <taxon>Eukaryota</taxon>
        <taxon>Fungi</taxon>
        <taxon>Dikarya</taxon>
        <taxon>Ascomycota</taxon>
        <taxon>Pezizomycotina</taxon>
        <taxon>Sordariomycetes</taxon>
        <taxon>Hypocreomycetidae</taxon>
        <taxon>Hypocreales</taxon>
        <taxon>Hypocreaceae</taxon>
        <taxon>Trichoderma</taxon>
    </lineage>
</organism>
<dbReference type="AlphaFoldDB" id="A0A8G0L2H6"/>
<keyword evidence="2" id="KW-1185">Reference proteome</keyword>
<dbReference type="EMBL" id="CP075864">
    <property type="protein sequence ID" value="QYS93388.1"/>
    <property type="molecule type" value="Genomic_DNA"/>
</dbReference>
<dbReference type="Proteomes" id="UP000826661">
    <property type="component" value="Chromosome I"/>
</dbReference>
<reference evidence="1 2" key="1">
    <citation type="journal article" date="2021" name="BMC Genomics">
        <title>Telomere-to-telomere genome assembly of asparaginase-producing Trichoderma simmonsii.</title>
        <authorList>
            <person name="Chung D."/>
            <person name="Kwon Y.M."/>
            <person name="Yang Y."/>
        </authorList>
    </citation>
    <scope>NUCLEOTIDE SEQUENCE [LARGE SCALE GENOMIC DNA]</scope>
    <source>
        <strain evidence="1 2">GH-Sj1</strain>
    </source>
</reference>
<proteinExistence type="predicted"/>
<accession>A0A8G0L2H6</accession>
<sequence length="107" mass="12199">MGADNIAAAGRLFCSLLSSPESSCTAEMRDFVVEHNYGCISFKTIVSFVIYQKKVMKSRRYKQKTMSLGMLIYSAVYCQRALDDQLQDHDGIRQPFSNRLTLSRRCT</sequence>